<dbReference type="EMBL" id="LGRX02034113">
    <property type="protein sequence ID" value="KAK3238773.1"/>
    <property type="molecule type" value="Genomic_DNA"/>
</dbReference>
<reference evidence="1 2" key="1">
    <citation type="journal article" date="2015" name="Genome Biol. Evol.">
        <title>Comparative Genomics of a Bacterivorous Green Alga Reveals Evolutionary Causalities and Consequences of Phago-Mixotrophic Mode of Nutrition.</title>
        <authorList>
            <person name="Burns J.A."/>
            <person name="Paasch A."/>
            <person name="Narechania A."/>
            <person name="Kim E."/>
        </authorList>
    </citation>
    <scope>NUCLEOTIDE SEQUENCE [LARGE SCALE GENOMIC DNA]</scope>
    <source>
        <strain evidence="1 2">PLY_AMNH</strain>
    </source>
</reference>
<comment type="caution">
    <text evidence="1">The sequence shown here is derived from an EMBL/GenBank/DDBJ whole genome shotgun (WGS) entry which is preliminary data.</text>
</comment>
<name>A0AAE0BMQ5_9CHLO</name>
<organism evidence="1 2">
    <name type="scientific">Cymbomonas tetramitiformis</name>
    <dbReference type="NCBI Taxonomy" id="36881"/>
    <lineage>
        <taxon>Eukaryota</taxon>
        <taxon>Viridiplantae</taxon>
        <taxon>Chlorophyta</taxon>
        <taxon>Pyramimonadophyceae</taxon>
        <taxon>Pyramimonadales</taxon>
        <taxon>Pyramimonadaceae</taxon>
        <taxon>Cymbomonas</taxon>
    </lineage>
</organism>
<evidence type="ECO:0000313" key="1">
    <source>
        <dbReference type="EMBL" id="KAK3238773.1"/>
    </source>
</evidence>
<sequence length="106" mass="12529">MFETEDCSLDETWLKEDCPYLALDWELQNKNSKCPRKMWNKVESLWNTVVPGYVKRPYFLPEKKYMFLPTTRFSAHDRPSLFWLGYQGAVLAQHDGGIIRVGVIQR</sequence>
<protein>
    <submittedName>
        <fullName evidence="1">Uncharacterized protein</fullName>
    </submittedName>
</protein>
<dbReference type="Proteomes" id="UP001190700">
    <property type="component" value="Unassembled WGS sequence"/>
</dbReference>
<accession>A0AAE0BMQ5</accession>
<proteinExistence type="predicted"/>
<evidence type="ECO:0000313" key="2">
    <source>
        <dbReference type="Proteomes" id="UP001190700"/>
    </source>
</evidence>
<gene>
    <name evidence="1" type="ORF">CYMTET_51245</name>
</gene>
<keyword evidence="2" id="KW-1185">Reference proteome</keyword>
<dbReference type="AlphaFoldDB" id="A0AAE0BMQ5"/>